<organism evidence="1 2">
    <name type="scientific">Cymbomonas tetramitiformis</name>
    <dbReference type="NCBI Taxonomy" id="36881"/>
    <lineage>
        <taxon>Eukaryota</taxon>
        <taxon>Viridiplantae</taxon>
        <taxon>Chlorophyta</taxon>
        <taxon>Pyramimonadophyceae</taxon>
        <taxon>Pyramimonadales</taxon>
        <taxon>Pyramimonadaceae</taxon>
        <taxon>Cymbomonas</taxon>
    </lineage>
</organism>
<evidence type="ECO:0000313" key="1">
    <source>
        <dbReference type="EMBL" id="KAK3256255.1"/>
    </source>
</evidence>
<dbReference type="Proteomes" id="UP001190700">
    <property type="component" value="Unassembled WGS sequence"/>
</dbReference>
<dbReference type="AlphaFoldDB" id="A0AAE0FAX6"/>
<protein>
    <recommendedName>
        <fullName evidence="3">Reverse transcriptase</fullName>
    </recommendedName>
</protein>
<keyword evidence="2" id="KW-1185">Reference proteome</keyword>
<accession>A0AAE0FAX6</accession>
<proteinExistence type="predicted"/>
<evidence type="ECO:0000313" key="2">
    <source>
        <dbReference type="Proteomes" id="UP001190700"/>
    </source>
</evidence>
<gene>
    <name evidence="1" type="ORF">CYMTET_34600</name>
</gene>
<name>A0AAE0FAX6_9CHLO</name>
<comment type="caution">
    <text evidence="1">The sequence shown here is derived from an EMBL/GenBank/DDBJ whole genome shotgun (WGS) entry which is preliminary data.</text>
</comment>
<reference evidence="1 2" key="1">
    <citation type="journal article" date="2015" name="Genome Biol. Evol.">
        <title>Comparative Genomics of a Bacterivorous Green Alga Reveals Evolutionary Causalities and Consequences of Phago-Mixotrophic Mode of Nutrition.</title>
        <authorList>
            <person name="Burns J.A."/>
            <person name="Paasch A."/>
            <person name="Narechania A."/>
            <person name="Kim E."/>
        </authorList>
    </citation>
    <scope>NUCLEOTIDE SEQUENCE [LARGE SCALE GENOMIC DNA]</scope>
    <source>
        <strain evidence="1 2">PLY_AMNH</strain>
    </source>
</reference>
<sequence>MLREQLLQKMREMRQDVKTPRLYNLGADKTYDAAKYEHLVLGPVLSDQHGLIKYSNSTLDLLQEDSPPKEDTLPRVPEQLPSKFGMTAKATALSRRWLGESHGPRTDEKMEGSVALGGRQFRDVEKERLVKSGATIETLKKLQRLAEKDKWYFSFDLENGFHTLGIGPGWHRAVQPIAHGVPLQGSAAGTGTTSQ</sequence>
<evidence type="ECO:0008006" key="3">
    <source>
        <dbReference type="Google" id="ProtNLM"/>
    </source>
</evidence>
<dbReference type="EMBL" id="LGRX02021835">
    <property type="protein sequence ID" value="KAK3256255.1"/>
    <property type="molecule type" value="Genomic_DNA"/>
</dbReference>